<feature type="transmembrane region" description="Helical" evidence="6">
    <location>
        <begin position="50"/>
        <end position="73"/>
    </location>
</feature>
<keyword evidence="4 6" id="KW-1133">Transmembrane helix</keyword>
<dbReference type="Proteomes" id="UP001143509">
    <property type="component" value="Unassembled WGS sequence"/>
</dbReference>
<proteinExistence type="predicted"/>
<feature type="transmembrane region" description="Helical" evidence="6">
    <location>
        <begin position="161"/>
        <end position="186"/>
    </location>
</feature>
<evidence type="ECO:0000256" key="4">
    <source>
        <dbReference type="ARBA" id="ARBA00022989"/>
    </source>
</evidence>
<organism evidence="7 8">
    <name type="scientific">Brevundimonas intermedia</name>
    <dbReference type="NCBI Taxonomy" id="74315"/>
    <lineage>
        <taxon>Bacteria</taxon>
        <taxon>Pseudomonadati</taxon>
        <taxon>Pseudomonadota</taxon>
        <taxon>Alphaproteobacteria</taxon>
        <taxon>Caulobacterales</taxon>
        <taxon>Caulobacteraceae</taxon>
        <taxon>Brevundimonas</taxon>
    </lineage>
</organism>
<evidence type="ECO:0000313" key="7">
    <source>
        <dbReference type="EMBL" id="GLK48972.1"/>
    </source>
</evidence>
<keyword evidence="2" id="KW-1003">Cell membrane</keyword>
<accession>A0ABQ5TA00</accession>
<feature type="transmembrane region" description="Helical" evidence="6">
    <location>
        <begin position="103"/>
        <end position="120"/>
    </location>
</feature>
<comment type="subcellular location">
    <subcellularLocation>
        <location evidence="1">Cell membrane</location>
        <topology evidence="1">Multi-pass membrane protein</topology>
    </subcellularLocation>
</comment>
<evidence type="ECO:0000313" key="8">
    <source>
        <dbReference type="Proteomes" id="UP001143509"/>
    </source>
</evidence>
<evidence type="ECO:0000256" key="3">
    <source>
        <dbReference type="ARBA" id="ARBA00022692"/>
    </source>
</evidence>
<evidence type="ECO:0000256" key="5">
    <source>
        <dbReference type="ARBA" id="ARBA00023136"/>
    </source>
</evidence>
<name>A0ABQ5TA00_9CAUL</name>
<protein>
    <recommendedName>
        <fullName evidence="9">Cytochrome c oxidase assembly protein</fullName>
    </recommendedName>
</protein>
<keyword evidence="8" id="KW-1185">Reference proteome</keyword>
<dbReference type="Pfam" id="PF09678">
    <property type="entry name" value="Caa3_CtaG"/>
    <property type="match status" value="1"/>
</dbReference>
<evidence type="ECO:0000256" key="1">
    <source>
        <dbReference type="ARBA" id="ARBA00004651"/>
    </source>
</evidence>
<dbReference type="EMBL" id="BSFD01000005">
    <property type="protein sequence ID" value="GLK48972.1"/>
    <property type="molecule type" value="Genomic_DNA"/>
</dbReference>
<reference evidence="7" key="2">
    <citation type="submission" date="2023-01" db="EMBL/GenBank/DDBJ databases">
        <authorList>
            <person name="Sun Q."/>
            <person name="Evtushenko L."/>
        </authorList>
    </citation>
    <scope>NUCLEOTIDE SEQUENCE</scope>
    <source>
        <strain evidence="7">VKM B-1499</strain>
    </source>
</reference>
<sequence>MTLAPVWTPYCGAAPDLGEWRWNLDPILLLVLAAATGLIVVRLHGPRRLFGLAAVAVLAVGFVSPLCALSSALFSARTVHHVLMVAVAAPLLAWALPERRQGALLLATAVQALVFWVWHAPAAYSAALSNDLVYWVMQISLLVSATWFWGEARAASAPAAVVALLAAMLAMGLLGAILTFAGQSVYAPHAYTTLVWGFTPLEDQQAAGLIMWAPASALYLFAALGRLGGLLGSDVEARAA</sequence>
<keyword evidence="5 6" id="KW-0472">Membrane</keyword>
<dbReference type="RefSeq" id="WP_271165180.1">
    <property type="nucleotide sequence ID" value="NZ_BSFD01000005.1"/>
</dbReference>
<evidence type="ECO:0000256" key="6">
    <source>
        <dbReference type="SAM" id="Phobius"/>
    </source>
</evidence>
<feature type="transmembrane region" description="Helical" evidence="6">
    <location>
        <begin position="26"/>
        <end position="43"/>
    </location>
</feature>
<feature type="transmembrane region" description="Helical" evidence="6">
    <location>
        <begin position="132"/>
        <end position="149"/>
    </location>
</feature>
<gene>
    <name evidence="7" type="ORF">GCM10017620_19450</name>
</gene>
<feature type="transmembrane region" description="Helical" evidence="6">
    <location>
        <begin position="79"/>
        <end position="96"/>
    </location>
</feature>
<dbReference type="InterPro" id="IPR019108">
    <property type="entry name" value="Caa3_assmbl_CtaG-rel"/>
</dbReference>
<keyword evidence="3 6" id="KW-0812">Transmembrane</keyword>
<evidence type="ECO:0000256" key="2">
    <source>
        <dbReference type="ARBA" id="ARBA00022475"/>
    </source>
</evidence>
<evidence type="ECO:0008006" key="9">
    <source>
        <dbReference type="Google" id="ProtNLM"/>
    </source>
</evidence>
<reference evidence="7" key="1">
    <citation type="journal article" date="2014" name="Int. J. Syst. Evol. Microbiol.">
        <title>Complete genome of a new Firmicutes species belonging to the dominant human colonic microbiota ('Ruminococcus bicirculans') reveals two chromosomes and a selective capacity to utilize plant glucans.</title>
        <authorList>
            <consortium name="NISC Comparative Sequencing Program"/>
            <person name="Wegmann U."/>
            <person name="Louis P."/>
            <person name="Goesmann A."/>
            <person name="Henrissat B."/>
            <person name="Duncan S.H."/>
            <person name="Flint H.J."/>
        </authorList>
    </citation>
    <scope>NUCLEOTIDE SEQUENCE</scope>
    <source>
        <strain evidence="7">VKM B-1499</strain>
    </source>
</reference>
<feature type="transmembrane region" description="Helical" evidence="6">
    <location>
        <begin position="206"/>
        <end position="224"/>
    </location>
</feature>
<comment type="caution">
    <text evidence="7">The sequence shown here is derived from an EMBL/GenBank/DDBJ whole genome shotgun (WGS) entry which is preliminary data.</text>
</comment>